<dbReference type="Proteomes" id="UP000541154">
    <property type="component" value="Unassembled WGS sequence"/>
</dbReference>
<feature type="region of interest" description="Disordered" evidence="1">
    <location>
        <begin position="295"/>
        <end position="320"/>
    </location>
</feature>
<reference evidence="2 3" key="1">
    <citation type="submission" date="2019-04" db="EMBL/GenBank/DDBJ databases">
        <title>Aspergillus burnettii sp. nov., novel species from soil in southeast Queensland.</title>
        <authorList>
            <person name="Gilchrist C.L.M."/>
            <person name="Pitt J.I."/>
            <person name="Lange L."/>
            <person name="Lacey H.J."/>
            <person name="Vuong D."/>
            <person name="Midgley D.J."/>
            <person name="Greenfield P."/>
            <person name="Bradbury M."/>
            <person name="Lacey E."/>
            <person name="Busk P.K."/>
            <person name="Pilgaard B."/>
            <person name="Chooi Y.H."/>
            <person name="Piggott A.M."/>
        </authorList>
    </citation>
    <scope>NUCLEOTIDE SEQUENCE [LARGE SCALE GENOMIC DNA]</scope>
    <source>
        <strain evidence="2 3">FRR 5400</strain>
    </source>
</reference>
<name>A0A8H6ECQ3_PETAA</name>
<evidence type="ECO:0000256" key="1">
    <source>
        <dbReference type="SAM" id="MobiDB-lite"/>
    </source>
</evidence>
<feature type="compositionally biased region" description="Low complexity" evidence="1">
    <location>
        <begin position="296"/>
        <end position="313"/>
    </location>
</feature>
<evidence type="ECO:0000313" key="2">
    <source>
        <dbReference type="EMBL" id="KAF5866415.1"/>
    </source>
</evidence>
<organism evidence="2 3">
    <name type="scientific">Petromyces alliaceus</name>
    <name type="common">Aspergillus alliaceus</name>
    <dbReference type="NCBI Taxonomy" id="209559"/>
    <lineage>
        <taxon>Eukaryota</taxon>
        <taxon>Fungi</taxon>
        <taxon>Dikarya</taxon>
        <taxon>Ascomycota</taxon>
        <taxon>Pezizomycotina</taxon>
        <taxon>Eurotiomycetes</taxon>
        <taxon>Eurotiomycetidae</taxon>
        <taxon>Eurotiales</taxon>
        <taxon>Aspergillaceae</taxon>
        <taxon>Aspergillus</taxon>
        <taxon>Aspergillus subgen. Circumdati</taxon>
    </lineage>
</organism>
<comment type="caution">
    <text evidence="2">The sequence shown here is derived from an EMBL/GenBank/DDBJ whole genome shotgun (WGS) entry which is preliminary data.</text>
</comment>
<dbReference type="EMBL" id="SPNV01000008">
    <property type="protein sequence ID" value="KAF5866415.1"/>
    <property type="molecule type" value="Genomic_DNA"/>
</dbReference>
<accession>A0A8H6ECQ3</accession>
<keyword evidence="3" id="KW-1185">Reference proteome</keyword>
<protein>
    <submittedName>
        <fullName evidence="2">Uncharacterized protein</fullName>
    </submittedName>
</protein>
<proteinExistence type="predicted"/>
<evidence type="ECO:0000313" key="3">
    <source>
        <dbReference type="Proteomes" id="UP000541154"/>
    </source>
</evidence>
<sequence length="398" mass="43513">MANNVEENSRKGNSGENAGIDSSHLLPVLQGVPPPESHQHQVAAQAIDVPSTVDPQLPSHNQGDYSGLNPTAPLAPQTTARQHSCHHSVVERQFCVDRMETCESCGRRPYLGWVYLCIEDTAGFSGPLDPMSGPFLSPWILKAMEDGHYTTEQKEIVIHQKLNVVKMVEREKAPAPPPLSMLYAQRSVHVGHNQDDTWVELIEDVSQRDEGSGDFTALSEHTGQISRIFQRSLPPLPCAFRACRYCERRYGNLEERTWISLNEICNDRSITPPDPWDLLGRPVSDAHILRDIGLRSQSTSTSSPHIGSSGHSTSEGHEHSSIRLFSGQNITSTNLHELVNQSLDISAGSEDTELGGIGSHANQSSESVIIGVAISAVVGDYSVGSEHGHDGSTEEQNR</sequence>
<dbReference type="AlphaFoldDB" id="A0A8H6ECQ3"/>
<feature type="region of interest" description="Disordered" evidence="1">
    <location>
        <begin position="1"/>
        <end position="76"/>
    </location>
</feature>
<gene>
    <name evidence="2" type="ORF">ETB97_011967</name>
</gene>
<feature type="compositionally biased region" description="Polar residues" evidence="1">
    <location>
        <begin position="1"/>
        <end position="16"/>
    </location>
</feature>